<reference evidence="2" key="1">
    <citation type="submission" date="2021-02" db="EMBL/GenBank/DDBJ databases">
        <authorList>
            <person name="Nowell W R."/>
        </authorList>
    </citation>
    <scope>NUCLEOTIDE SEQUENCE</scope>
</reference>
<sequence length="76" mass="8510">QILSSTDRSRFQFPPSVKNNDEKQNKSNEPTISAASSSHNAETNRNKSLNKKPVQTKVTLTMRRDSLSSFSNVTEV</sequence>
<feature type="compositionally biased region" description="Polar residues" evidence="1">
    <location>
        <begin position="27"/>
        <end position="47"/>
    </location>
</feature>
<feature type="non-terminal residue" evidence="2">
    <location>
        <position position="1"/>
    </location>
</feature>
<evidence type="ECO:0000313" key="2">
    <source>
        <dbReference type="EMBL" id="CAF4891425.1"/>
    </source>
</evidence>
<name>A0A8S3CG16_9BILA</name>
<evidence type="ECO:0000313" key="3">
    <source>
        <dbReference type="Proteomes" id="UP000676336"/>
    </source>
</evidence>
<dbReference type="AlphaFoldDB" id="A0A8S3CG16"/>
<organism evidence="2 3">
    <name type="scientific">Rotaria magnacalcarata</name>
    <dbReference type="NCBI Taxonomy" id="392030"/>
    <lineage>
        <taxon>Eukaryota</taxon>
        <taxon>Metazoa</taxon>
        <taxon>Spiralia</taxon>
        <taxon>Gnathifera</taxon>
        <taxon>Rotifera</taxon>
        <taxon>Eurotatoria</taxon>
        <taxon>Bdelloidea</taxon>
        <taxon>Philodinida</taxon>
        <taxon>Philodinidae</taxon>
        <taxon>Rotaria</taxon>
    </lineage>
</organism>
<protein>
    <submittedName>
        <fullName evidence="2">Uncharacterized protein</fullName>
    </submittedName>
</protein>
<dbReference type="Proteomes" id="UP000676336">
    <property type="component" value="Unassembled WGS sequence"/>
</dbReference>
<proteinExistence type="predicted"/>
<comment type="caution">
    <text evidence="2">The sequence shown here is derived from an EMBL/GenBank/DDBJ whole genome shotgun (WGS) entry which is preliminary data.</text>
</comment>
<accession>A0A8S3CG16</accession>
<feature type="region of interest" description="Disordered" evidence="1">
    <location>
        <begin position="1"/>
        <end position="54"/>
    </location>
</feature>
<dbReference type="EMBL" id="CAJOBI010171646">
    <property type="protein sequence ID" value="CAF4891425.1"/>
    <property type="molecule type" value="Genomic_DNA"/>
</dbReference>
<evidence type="ECO:0000256" key="1">
    <source>
        <dbReference type="SAM" id="MobiDB-lite"/>
    </source>
</evidence>
<gene>
    <name evidence="2" type="ORF">SMN809_LOCUS51289</name>
</gene>